<dbReference type="PROSITE" id="PS50250">
    <property type="entry name" value="PCI"/>
    <property type="match status" value="1"/>
</dbReference>
<comment type="caution">
    <text evidence="2">The sequence shown here is derived from an EMBL/GenBank/DDBJ whole genome shotgun (WGS) entry which is preliminary data.</text>
</comment>
<dbReference type="SMART" id="SM00088">
    <property type="entry name" value="PINT"/>
    <property type="match status" value="1"/>
</dbReference>
<gene>
    <name evidence="2" type="ORF">QBZ16_001161</name>
</gene>
<sequence length="385" mass="42168">MTEYDFECSEDDMEEQDVDIENQYYNSKGLLETDEGLEEALEGLRQVLAMEVDDRERWRFKALKQIARAHLRLGQSAAALGAYRDLLAASAAASISRAAAEKKVNSTLDMLAGSADKALLRDAYATTLEALEARPNPRLYLKDPNHRTGGQMLEIIALLIQVHTERGSTGELKGLYQRARAVRTAIPHPRILGRLGARLRCLRYLVLATLLLGGRVDPFDSQEARPYKKDPDLAPMLALATAFQAGDVGAFEAVLQTHRAELLDADPLVREHTPRLLRTLRTAVVTRFVRPYRRVTLRAVAEALHLPGGAEAARPLLVAMILDGALKGSIDHMNDVLVLEKTGDGEAAAQQRALRDWAGQLSQIQAGLQSRLLAQGASAASLSLA</sequence>
<dbReference type="SUPFAM" id="SSF46785">
    <property type="entry name" value="Winged helix' DNA-binding domain"/>
    <property type="match status" value="1"/>
</dbReference>
<evidence type="ECO:0000259" key="1">
    <source>
        <dbReference type="PROSITE" id="PS50250"/>
    </source>
</evidence>
<evidence type="ECO:0000313" key="2">
    <source>
        <dbReference type="EMBL" id="KAK2076229.1"/>
    </source>
</evidence>
<keyword evidence="3" id="KW-1185">Reference proteome</keyword>
<dbReference type="PANTHER" id="PTHR10678">
    <property type="entry name" value="26S PROTEASOME NON-ATPASE REGULATORY SUBUNIT 11/COP9 SIGNALOSOME COMPLEX SUBUNIT 2"/>
    <property type="match status" value="1"/>
</dbReference>
<dbReference type="InterPro" id="IPR000717">
    <property type="entry name" value="PCI_dom"/>
</dbReference>
<evidence type="ECO:0000313" key="3">
    <source>
        <dbReference type="Proteomes" id="UP001255856"/>
    </source>
</evidence>
<feature type="domain" description="PCI" evidence="1">
    <location>
        <begin position="171"/>
        <end position="344"/>
    </location>
</feature>
<dbReference type="Proteomes" id="UP001255856">
    <property type="component" value="Unassembled WGS sequence"/>
</dbReference>
<name>A0AAD9MG76_PROWI</name>
<proteinExistence type="predicted"/>
<protein>
    <recommendedName>
        <fullName evidence="1">PCI domain-containing protein</fullName>
    </recommendedName>
</protein>
<organism evidence="2 3">
    <name type="scientific">Prototheca wickerhamii</name>
    <dbReference type="NCBI Taxonomy" id="3111"/>
    <lineage>
        <taxon>Eukaryota</taxon>
        <taxon>Viridiplantae</taxon>
        <taxon>Chlorophyta</taxon>
        <taxon>core chlorophytes</taxon>
        <taxon>Trebouxiophyceae</taxon>
        <taxon>Chlorellales</taxon>
        <taxon>Chlorellaceae</taxon>
        <taxon>Prototheca</taxon>
    </lineage>
</organism>
<dbReference type="Pfam" id="PF01399">
    <property type="entry name" value="PCI"/>
    <property type="match status" value="1"/>
</dbReference>
<dbReference type="InterPro" id="IPR036390">
    <property type="entry name" value="WH_DNA-bd_sf"/>
</dbReference>
<dbReference type="Gene3D" id="1.25.40.570">
    <property type="match status" value="1"/>
</dbReference>
<dbReference type="InterPro" id="IPR050871">
    <property type="entry name" value="26S_Proteasome/COP9_Components"/>
</dbReference>
<reference evidence="2" key="1">
    <citation type="submission" date="2021-01" db="EMBL/GenBank/DDBJ databases">
        <authorList>
            <person name="Eckstrom K.M.E."/>
        </authorList>
    </citation>
    <scope>NUCLEOTIDE SEQUENCE</scope>
    <source>
        <strain evidence="2">UVCC 0001</strain>
    </source>
</reference>
<dbReference type="SMART" id="SM00753">
    <property type="entry name" value="PAM"/>
    <property type="match status" value="1"/>
</dbReference>
<dbReference type="AlphaFoldDB" id="A0AAD9MG76"/>
<dbReference type="EMBL" id="JASFZW010000011">
    <property type="protein sequence ID" value="KAK2076229.1"/>
    <property type="molecule type" value="Genomic_DNA"/>
</dbReference>
<accession>A0AAD9MG76</accession>